<evidence type="ECO:0000313" key="3">
    <source>
        <dbReference type="Proteomes" id="UP000235916"/>
    </source>
</evidence>
<proteinExistence type="predicted"/>
<organism evidence="2 3">
    <name type="scientific">Kinneretia aquatilis</name>
    <dbReference type="NCBI Taxonomy" id="2070761"/>
    <lineage>
        <taxon>Bacteria</taxon>
        <taxon>Pseudomonadati</taxon>
        <taxon>Pseudomonadota</taxon>
        <taxon>Betaproteobacteria</taxon>
        <taxon>Burkholderiales</taxon>
        <taxon>Sphaerotilaceae</taxon>
        <taxon>Roseateles</taxon>
    </lineage>
</organism>
<reference evidence="2 3" key="1">
    <citation type="submission" date="2018-01" db="EMBL/GenBank/DDBJ databases">
        <title>Draft genome sequence of Paucibacter aquatile CR182 isolated from freshwater of the Nakdong River.</title>
        <authorList>
            <person name="Choi A."/>
            <person name="Chung E.J."/>
        </authorList>
    </citation>
    <scope>NUCLEOTIDE SEQUENCE [LARGE SCALE GENOMIC DNA]</scope>
    <source>
        <strain evidence="2 3">CR182</strain>
    </source>
</reference>
<gene>
    <name evidence="2" type="ORF">C1O66_04075</name>
</gene>
<protein>
    <submittedName>
        <fullName evidence="2">Uncharacterized protein</fullName>
    </submittedName>
</protein>
<keyword evidence="1" id="KW-0472">Membrane</keyword>
<feature type="transmembrane region" description="Helical" evidence="1">
    <location>
        <begin position="85"/>
        <end position="112"/>
    </location>
</feature>
<dbReference type="AlphaFoldDB" id="A0A2N8KTL6"/>
<dbReference type="EMBL" id="POSP01000003">
    <property type="protein sequence ID" value="PND36794.1"/>
    <property type="molecule type" value="Genomic_DNA"/>
</dbReference>
<comment type="caution">
    <text evidence="2">The sequence shown here is derived from an EMBL/GenBank/DDBJ whole genome shotgun (WGS) entry which is preliminary data.</text>
</comment>
<keyword evidence="3" id="KW-1185">Reference proteome</keyword>
<dbReference type="Proteomes" id="UP000235916">
    <property type="component" value="Unassembled WGS sequence"/>
</dbReference>
<name>A0A2N8KTL6_9BURK</name>
<evidence type="ECO:0000313" key="2">
    <source>
        <dbReference type="EMBL" id="PND36794.1"/>
    </source>
</evidence>
<evidence type="ECO:0000256" key="1">
    <source>
        <dbReference type="SAM" id="Phobius"/>
    </source>
</evidence>
<feature type="transmembrane region" description="Helical" evidence="1">
    <location>
        <begin position="56"/>
        <end position="79"/>
    </location>
</feature>
<keyword evidence="1" id="KW-0812">Transmembrane</keyword>
<keyword evidence="1" id="KW-1133">Transmembrane helix</keyword>
<feature type="transmembrane region" description="Helical" evidence="1">
    <location>
        <begin position="6"/>
        <end position="22"/>
    </location>
</feature>
<accession>A0A2N8KTL6</accession>
<sequence length="135" mass="15039">MPFEAKLSLFGAGMVAALWWAARYPDSLVSRIAFTWHGPFPQHGETKSHFYRRQCVFALGWLVQFMVVWALGYICAWYWPGITESVWFLVVFAFALPLAIGMALLGALLAWLCSVKASVIGPNPEFVHVAAESDG</sequence>